<dbReference type="GO" id="GO:0016020">
    <property type="term" value="C:membrane"/>
    <property type="evidence" value="ECO:0007669"/>
    <property type="project" value="UniProtKB-SubCell"/>
</dbReference>
<reference evidence="9" key="3">
    <citation type="submission" date="2025-09" db="UniProtKB">
        <authorList>
            <consortium name="Ensembl"/>
        </authorList>
    </citation>
    <scope>IDENTIFICATION</scope>
</reference>
<sequence>QTASLSSPLSQPPTSPCLSLQQAMHLHFNTHQTLPYKFFSLSLSPSLPSSPSQLCYLHADLFKNLSTKETKKQFVEFYNSFLDKGAILRVQVPHNVSFELDRTRPDLLSEEQQKKFVQEVQSAQAPEIIFVFSAIPFIPIPLFLPLSSSSSVLLLSSISVDEGVLLLEGPLPGLSLSGPTPQQEEQDPRLLELEQDPPNWREHTPPDTLKDLSKKETKRQEVINELFATEHAHVRMLSVLQTVFWKPLEREELMTATELATIFPSLDEIIDMHCEYGPTLRQHNFIVKAIGTTLLNRFGGTEGEWFQKLTSRFCSHQTWALEQLKMRQKKDPRFNSFILEAESRPQCRRLQLKDIIPTEMQRLTKYPLLLENIAKCTEDTLEKESIQQSAECCRKILNHVNEEVKQMENLLTLKDYQRRLDTSGLKPSNELYLEYKYLDLAQRRMIYEGPLTWRVTKEKTLDVQCVLLGDLLVLLQKQDDKMVLKCQSKSNIAVQEGKQMLSPIIKLDSAFLREVATDRKAFYVIFTWDSGAQIYELVAQSVGERKK</sequence>
<dbReference type="PROSITE" id="PS00741">
    <property type="entry name" value="DH_1"/>
    <property type="match status" value="1"/>
</dbReference>
<comment type="subcellular location">
    <subcellularLocation>
        <location evidence="2">Cytoplasm</location>
    </subcellularLocation>
    <subcellularLocation>
        <location evidence="1">Membrane</location>
    </subcellularLocation>
</comment>
<dbReference type="SUPFAM" id="SSF48097">
    <property type="entry name" value="Regulator of G-protein signaling, RGS"/>
    <property type="match status" value="1"/>
</dbReference>
<keyword evidence="6" id="KW-0344">Guanine-nucleotide releasing factor</keyword>
<dbReference type="InterPro" id="IPR036305">
    <property type="entry name" value="RGS_sf"/>
</dbReference>
<dbReference type="FunFam" id="1.20.900.10:FF:000006">
    <property type="entry name" value="Rho guanine nucleotide exchange factor (GEF) 11"/>
    <property type="match status" value="1"/>
</dbReference>
<dbReference type="Pfam" id="PF00621">
    <property type="entry name" value="RhoGEF"/>
    <property type="match status" value="1"/>
</dbReference>
<evidence type="ECO:0000313" key="9">
    <source>
        <dbReference type="Ensembl" id="ENSHHUP00000035756.1"/>
    </source>
</evidence>
<evidence type="ECO:0000313" key="10">
    <source>
        <dbReference type="Proteomes" id="UP000314982"/>
    </source>
</evidence>
<organism evidence="9 10">
    <name type="scientific">Hucho hucho</name>
    <name type="common">huchen</name>
    <dbReference type="NCBI Taxonomy" id="62062"/>
    <lineage>
        <taxon>Eukaryota</taxon>
        <taxon>Metazoa</taxon>
        <taxon>Chordata</taxon>
        <taxon>Craniata</taxon>
        <taxon>Vertebrata</taxon>
        <taxon>Euteleostomi</taxon>
        <taxon>Actinopterygii</taxon>
        <taxon>Neopterygii</taxon>
        <taxon>Teleostei</taxon>
        <taxon>Protacanthopterygii</taxon>
        <taxon>Salmoniformes</taxon>
        <taxon>Salmonidae</taxon>
        <taxon>Salmoninae</taxon>
        <taxon>Hucho</taxon>
    </lineage>
</organism>
<dbReference type="AlphaFoldDB" id="A0A4W5MAK5"/>
<accession>A0A4W5MAK5</accession>
<dbReference type="Proteomes" id="UP000314982">
    <property type="component" value="Unassembled WGS sequence"/>
</dbReference>
<dbReference type="InterPro" id="IPR001331">
    <property type="entry name" value="GDS_CDC24_CS"/>
</dbReference>
<dbReference type="SUPFAM" id="SSF50729">
    <property type="entry name" value="PH domain-like"/>
    <property type="match status" value="1"/>
</dbReference>
<dbReference type="InterPro" id="IPR000219">
    <property type="entry name" value="DH_dom"/>
</dbReference>
<dbReference type="GO" id="GO:0035556">
    <property type="term" value="P:intracellular signal transduction"/>
    <property type="evidence" value="ECO:0007669"/>
    <property type="project" value="InterPro"/>
</dbReference>
<proteinExistence type="predicted"/>
<evidence type="ECO:0000256" key="6">
    <source>
        <dbReference type="ARBA" id="ARBA00022658"/>
    </source>
</evidence>
<evidence type="ECO:0000259" key="8">
    <source>
        <dbReference type="PROSITE" id="PS50010"/>
    </source>
</evidence>
<keyword evidence="10" id="KW-1185">Reference proteome</keyword>
<dbReference type="PROSITE" id="PS50010">
    <property type="entry name" value="DH_2"/>
    <property type="match status" value="1"/>
</dbReference>
<reference evidence="10" key="1">
    <citation type="submission" date="2018-06" db="EMBL/GenBank/DDBJ databases">
        <title>Genome assembly of Danube salmon.</title>
        <authorList>
            <person name="Macqueen D.J."/>
            <person name="Gundappa M.K."/>
        </authorList>
    </citation>
    <scope>NUCLEOTIDE SEQUENCE [LARGE SCALE GENOMIC DNA]</scope>
</reference>
<evidence type="ECO:0000256" key="4">
    <source>
        <dbReference type="ARBA" id="ARBA00022490"/>
    </source>
</evidence>
<evidence type="ECO:0000256" key="1">
    <source>
        <dbReference type="ARBA" id="ARBA00004370"/>
    </source>
</evidence>
<dbReference type="GO" id="GO:0005737">
    <property type="term" value="C:cytoplasm"/>
    <property type="evidence" value="ECO:0007669"/>
    <property type="project" value="UniProtKB-SubCell"/>
</dbReference>
<dbReference type="InterPro" id="IPR044926">
    <property type="entry name" value="RGS_subdomain_2"/>
</dbReference>
<dbReference type="InterPro" id="IPR015212">
    <property type="entry name" value="RGS-like_dom"/>
</dbReference>
<protein>
    <submittedName>
        <fullName evidence="9">Rho guanine nucleotide exchange factor (GEF) 1</fullName>
    </submittedName>
</protein>
<dbReference type="InterPro" id="IPR011993">
    <property type="entry name" value="PH-like_dom_sf"/>
</dbReference>
<dbReference type="Ensembl" id="ENSHHUT00000037192.1">
    <property type="protein sequence ID" value="ENSHHUP00000035756.1"/>
    <property type="gene ID" value="ENSHHUG00000022431.1"/>
</dbReference>
<reference evidence="9" key="2">
    <citation type="submission" date="2025-08" db="UniProtKB">
        <authorList>
            <consortium name="Ensembl"/>
        </authorList>
    </citation>
    <scope>IDENTIFICATION</scope>
</reference>
<dbReference type="PANTHER" id="PTHR45872:SF4">
    <property type="entry name" value="RHO GUANINE NUCLEOTIDE EXCHANGE FACTOR 1"/>
    <property type="match status" value="1"/>
</dbReference>
<evidence type="ECO:0000256" key="7">
    <source>
        <dbReference type="ARBA" id="ARBA00023136"/>
    </source>
</evidence>
<dbReference type="InterPro" id="IPR035899">
    <property type="entry name" value="DBL_dom_sf"/>
</dbReference>
<dbReference type="GO" id="GO:0001664">
    <property type="term" value="F:G protein-coupled receptor binding"/>
    <property type="evidence" value="ECO:0007669"/>
    <property type="project" value="TreeGrafter"/>
</dbReference>
<dbReference type="GeneTree" id="ENSGT00940000161180"/>
<dbReference type="Pfam" id="PF17838">
    <property type="entry name" value="PH_16"/>
    <property type="match status" value="1"/>
</dbReference>
<dbReference type="Gene3D" id="1.20.900.10">
    <property type="entry name" value="Dbl homology (DH) domain"/>
    <property type="match status" value="1"/>
</dbReference>
<name>A0A4W5MAK5_9TELE</name>
<evidence type="ECO:0000256" key="2">
    <source>
        <dbReference type="ARBA" id="ARBA00004496"/>
    </source>
</evidence>
<dbReference type="CDD" id="cd00160">
    <property type="entry name" value="RhoGEF"/>
    <property type="match status" value="1"/>
</dbReference>
<evidence type="ECO:0000256" key="3">
    <source>
        <dbReference type="ARBA" id="ARBA00022468"/>
    </source>
</evidence>
<dbReference type="GO" id="GO:0005085">
    <property type="term" value="F:guanyl-nucleotide exchange factor activity"/>
    <property type="evidence" value="ECO:0007669"/>
    <property type="project" value="UniProtKB-KW"/>
</dbReference>
<keyword evidence="5" id="KW-0597">Phosphoprotein</keyword>
<dbReference type="InterPro" id="IPR041020">
    <property type="entry name" value="PH_16"/>
</dbReference>
<dbReference type="GO" id="GO:0005096">
    <property type="term" value="F:GTPase activator activity"/>
    <property type="evidence" value="ECO:0007669"/>
    <property type="project" value="UniProtKB-KW"/>
</dbReference>
<keyword evidence="7" id="KW-0472">Membrane</keyword>
<dbReference type="GO" id="GO:0007186">
    <property type="term" value="P:G protein-coupled receptor signaling pathway"/>
    <property type="evidence" value="ECO:0007669"/>
    <property type="project" value="TreeGrafter"/>
</dbReference>
<dbReference type="SMART" id="SM00325">
    <property type="entry name" value="RhoGEF"/>
    <property type="match status" value="1"/>
</dbReference>
<evidence type="ECO:0000256" key="5">
    <source>
        <dbReference type="ARBA" id="ARBA00022553"/>
    </source>
</evidence>
<keyword evidence="3" id="KW-0343">GTPase activation</keyword>
<dbReference type="Gene3D" id="1.10.167.10">
    <property type="entry name" value="Regulator of G-protein Signalling 4, domain 2"/>
    <property type="match status" value="1"/>
</dbReference>
<feature type="domain" description="DH" evidence="8">
    <location>
        <begin position="218"/>
        <end position="403"/>
    </location>
</feature>
<dbReference type="PANTHER" id="PTHR45872">
    <property type="entry name" value="RHO GUANINE NUCLEOTIDE EXCHANGE FACTOR 2, ISOFORM D"/>
    <property type="match status" value="1"/>
</dbReference>
<keyword evidence="4" id="KW-0963">Cytoplasm</keyword>
<dbReference type="Gene3D" id="2.30.29.30">
    <property type="entry name" value="Pleckstrin-homology domain (PH domain)/Phosphotyrosine-binding domain (PTB)"/>
    <property type="match status" value="1"/>
</dbReference>
<dbReference type="SUPFAM" id="SSF48065">
    <property type="entry name" value="DBL homology domain (DH-domain)"/>
    <property type="match status" value="1"/>
</dbReference>
<dbReference type="Pfam" id="PF09128">
    <property type="entry name" value="RGS-like"/>
    <property type="match status" value="1"/>
</dbReference>